<feature type="transmembrane region" description="Helical" evidence="7">
    <location>
        <begin position="231"/>
        <end position="253"/>
    </location>
</feature>
<dbReference type="Proteomes" id="UP001652623">
    <property type="component" value="Chromosome 11"/>
</dbReference>
<dbReference type="SUPFAM" id="SSF103481">
    <property type="entry name" value="Multidrug resistance efflux transporter EmrE"/>
    <property type="match status" value="1"/>
</dbReference>
<dbReference type="PANTHER" id="PTHR14233">
    <property type="entry name" value="DUF914-RELATED"/>
    <property type="match status" value="1"/>
</dbReference>
<feature type="transmembrane region" description="Helical" evidence="7">
    <location>
        <begin position="165"/>
        <end position="182"/>
    </location>
</feature>
<feature type="transmembrane region" description="Helical" evidence="7">
    <location>
        <begin position="134"/>
        <end position="153"/>
    </location>
</feature>
<organism evidence="8 9">
    <name type="scientific">Ziziphus jujuba</name>
    <name type="common">Chinese jujube</name>
    <name type="synonym">Ziziphus sativa</name>
    <dbReference type="NCBI Taxonomy" id="326968"/>
    <lineage>
        <taxon>Eukaryota</taxon>
        <taxon>Viridiplantae</taxon>
        <taxon>Streptophyta</taxon>
        <taxon>Embryophyta</taxon>
        <taxon>Tracheophyta</taxon>
        <taxon>Spermatophyta</taxon>
        <taxon>Magnoliopsida</taxon>
        <taxon>eudicotyledons</taxon>
        <taxon>Gunneridae</taxon>
        <taxon>Pentapetalae</taxon>
        <taxon>rosids</taxon>
        <taxon>fabids</taxon>
        <taxon>Rosales</taxon>
        <taxon>Rhamnaceae</taxon>
        <taxon>Paliureae</taxon>
        <taxon>Ziziphus</taxon>
    </lineage>
</organism>
<feature type="transmembrane region" description="Helical" evidence="7">
    <location>
        <begin position="286"/>
        <end position="304"/>
    </location>
</feature>
<evidence type="ECO:0000256" key="5">
    <source>
        <dbReference type="ARBA" id="ARBA00022989"/>
    </source>
</evidence>
<dbReference type="InterPro" id="IPR052221">
    <property type="entry name" value="SLC35F_Transporter"/>
</dbReference>
<evidence type="ECO:0000256" key="2">
    <source>
        <dbReference type="ARBA" id="ARBA00007863"/>
    </source>
</evidence>
<evidence type="ECO:0000256" key="4">
    <source>
        <dbReference type="ARBA" id="ARBA00022692"/>
    </source>
</evidence>
<dbReference type="InParanoid" id="A0A6P4AQK2"/>
<keyword evidence="5 7" id="KW-1133">Transmembrane helix</keyword>
<keyword evidence="8" id="KW-1185">Reference proteome</keyword>
<dbReference type="InterPro" id="IPR009262">
    <property type="entry name" value="SLC35_F1/F2/F6"/>
</dbReference>
<dbReference type="RefSeq" id="XP_015898767.2">
    <property type="nucleotide sequence ID" value="XM_016043281.4"/>
</dbReference>
<gene>
    <name evidence="9 10 11" type="primary">LOC107432196</name>
</gene>
<accession>A0A6P4AQK2</accession>
<evidence type="ECO:0000256" key="1">
    <source>
        <dbReference type="ARBA" id="ARBA00004141"/>
    </source>
</evidence>
<dbReference type="RefSeq" id="XP_060669053.1">
    <property type="nucleotide sequence ID" value="XM_060813070.1"/>
</dbReference>
<evidence type="ECO:0000313" key="9">
    <source>
        <dbReference type="RefSeq" id="XP_015898767.2"/>
    </source>
</evidence>
<dbReference type="AlphaFoldDB" id="A0A6P4AQK2"/>
<feature type="transmembrane region" description="Helical" evidence="7">
    <location>
        <begin position="202"/>
        <end position="219"/>
    </location>
</feature>
<feature type="transmembrane region" description="Helical" evidence="7">
    <location>
        <begin position="109"/>
        <end position="128"/>
    </location>
</feature>
<name>A0A6P4AQK2_ZIZJJ</name>
<feature type="transmembrane region" description="Helical" evidence="7">
    <location>
        <begin position="80"/>
        <end position="97"/>
    </location>
</feature>
<feature type="transmembrane region" description="Helical" evidence="7">
    <location>
        <begin position="20"/>
        <end position="43"/>
    </location>
</feature>
<dbReference type="GO" id="GO:0022857">
    <property type="term" value="F:transmembrane transporter activity"/>
    <property type="evidence" value="ECO:0007669"/>
    <property type="project" value="InterPro"/>
</dbReference>
<protein>
    <submittedName>
        <fullName evidence="9 10">Uncharacterized protein LOC107432196</fullName>
    </submittedName>
</protein>
<keyword evidence="6 7" id="KW-0472">Membrane</keyword>
<evidence type="ECO:0000256" key="7">
    <source>
        <dbReference type="SAM" id="Phobius"/>
    </source>
</evidence>
<evidence type="ECO:0000313" key="11">
    <source>
        <dbReference type="RefSeq" id="XP_060669054.1"/>
    </source>
</evidence>
<evidence type="ECO:0000256" key="3">
    <source>
        <dbReference type="ARBA" id="ARBA00022448"/>
    </source>
</evidence>
<keyword evidence="4 7" id="KW-0812">Transmembrane</keyword>
<reference evidence="9 10" key="1">
    <citation type="submission" date="2025-05" db="UniProtKB">
        <authorList>
            <consortium name="RefSeq"/>
        </authorList>
    </citation>
    <scope>IDENTIFICATION</scope>
    <source>
        <tissue evidence="9 10">Seedling</tissue>
    </source>
</reference>
<dbReference type="GO" id="GO:0016020">
    <property type="term" value="C:membrane"/>
    <property type="evidence" value="ECO:0007669"/>
    <property type="project" value="UniProtKB-SubCell"/>
</dbReference>
<dbReference type="PANTHER" id="PTHR14233:SF18">
    <property type="entry name" value="OS05G0444300 PROTEIN"/>
    <property type="match status" value="1"/>
</dbReference>
<comment type="subcellular location">
    <subcellularLocation>
        <location evidence="1">Membrane</location>
        <topology evidence="1">Multi-pass membrane protein</topology>
    </subcellularLocation>
</comment>
<feature type="transmembrane region" description="Helical" evidence="7">
    <location>
        <begin position="259"/>
        <end position="279"/>
    </location>
</feature>
<comment type="similarity">
    <text evidence="2">Belongs to the SLC35F solute transporter family.</text>
</comment>
<dbReference type="RefSeq" id="XP_060669054.1">
    <property type="nucleotide sequence ID" value="XM_060813071.1"/>
</dbReference>
<evidence type="ECO:0000256" key="6">
    <source>
        <dbReference type="ARBA" id="ARBA00023136"/>
    </source>
</evidence>
<keyword evidence="3" id="KW-0813">Transport</keyword>
<feature type="transmembrane region" description="Helical" evidence="7">
    <location>
        <begin position="55"/>
        <end position="74"/>
    </location>
</feature>
<dbReference type="GeneID" id="107432196"/>
<proteinExistence type="inferred from homology"/>
<dbReference type="Pfam" id="PF06027">
    <property type="entry name" value="SLC35F"/>
    <property type="match status" value="1"/>
</dbReference>
<evidence type="ECO:0000313" key="8">
    <source>
        <dbReference type="Proteomes" id="UP001652623"/>
    </source>
</evidence>
<evidence type="ECO:0000313" key="10">
    <source>
        <dbReference type="RefSeq" id="XP_060669053.1"/>
    </source>
</evidence>
<sequence length="339" mass="37671">MDWSIVNSWRSNHGSLRTLYVLFLGQLVSFSLALCSFFSSLIAKLGVDAPLSQSLFVFITLALVYGSILLSRRQQLQVSWYWYLLLAFVEVQGSYLFNKSLQYSSITNVTLLERWTIAWAIILTWIFLGTRYSLWQIFGAAVSVLGLGLVLLSDAGVGGGGSSRPLLGDILVIAATLCYAISNVGEEFCVKRKDQIEVVSMIGVYGTLVSLFEISIVELKKLESVKWSAEIILAFAGYALSSFLFRALTPFVLKLSGSTMFNLSLLTSDMWAVVFRIFFYHQQVDWLYYIAFVVVVIGLIIYSTSGKDPIPASAIEDGIPNIQYKLLNKNAASINESLT</sequence>
<dbReference type="InterPro" id="IPR037185">
    <property type="entry name" value="EmrE-like"/>
</dbReference>